<evidence type="ECO:0000256" key="1">
    <source>
        <dbReference type="SAM" id="MobiDB-lite"/>
    </source>
</evidence>
<dbReference type="AlphaFoldDB" id="A0AA39T3G0"/>
<keyword evidence="3" id="KW-1185">Reference proteome</keyword>
<reference evidence="2" key="2">
    <citation type="submission" date="2023-06" db="EMBL/GenBank/DDBJ databases">
        <authorList>
            <person name="Swenson N.G."/>
            <person name="Wegrzyn J.L."/>
            <person name="Mcevoy S.L."/>
        </authorList>
    </citation>
    <scope>NUCLEOTIDE SEQUENCE</scope>
    <source>
        <strain evidence="2">NS2018</strain>
        <tissue evidence="2">Leaf</tissue>
    </source>
</reference>
<protein>
    <submittedName>
        <fullName evidence="2">Uncharacterized protein</fullName>
    </submittedName>
</protein>
<accession>A0AA39T3G0</accession>
<dbReference type="Proteomes" id="UP001168877">
    <property type="component" value="Unassembled WGS sequence"/>
</dbReference>
<organism evidence="2 3">
    <name type="scientific">Acer saccharum</name>
    <name type="common">Sugar maple</name>
    <dbReference type="NCBI Taxonomy" id="4024"/>
    <lineage>
        <taxon>Eukaryota</taxon>
        <taxon>Viridiplantae</taxon>
        <taxon>Streptophyta</taxon>
        <taxon>Embryophyta</taxon>
        <taxon>Tracheophyta</taxon>
        <taxon>Spermatophyta</taxon>
        <taxon>Magnoliopsida</taxon>
        <taxon>eudicotyledons</taxon>
        <taxon>Gunneridae</taxon>
        <taxon>Pentapetalae</taxon>
        <taxon>rosids</taxon>
        <taxon>malvids</taxon>
        <taxon>Sapindales</taxon>
        <taxon>Sapindaceae</taxon>
        <taxon>Hippocastanoideae</taxon>
        <taxon>Acereae</taxon>
        <taxon>Acer</taxon>
    </lineage>
</organism>
<name>A0AA39T3G0_ACESA</name>
<evidence type="ECO:0000313" key="2">
    <source>
        <dbReference type="EMBL" id="KAK0604642.1"/>
    </source>
</evidence>
<sequence length="84" mass="9083">MVNGLEDGEMRSSSDDVISGEYKASIGGDISKNLSREKESVQVTIDKFSTEMEEDEASPLRGSGLKSTGLTVSRRKEASGNRLQ</sequence>
<evidence type="ECO:0000313" key="3">
    <source>
        <dbReference type="Proteomes" id="UP001168877"/>
    </source>
</evidence>
<gene>
    <name evidence="2" type="ORF">LWI29_017750</name>
</gene>
<comment type="caution">
    <text evidence="2">The sequence shown here is derived from an EMBL/GenBank/DDBJ whole genome shotgun (WGS) entry which is preliminary data.</text>
</comment>
<feature type="compositionally biased region" description="Basic and acidic residues" evidence="1">
    <location>
        <begin position="74"/>
        <end position="84"/>
    </location>
</feature>
<dbReference type="EMBL" id="JAUESC010000002">
    <property type="protein sequence ID" value="KAK0604642.1"/>
    <property type="molecule type" value="Genomic_DNA"/>
</dbReference>
<feature type="region of interest" description="Disordered" evidence="1">
    <location>
        <begin position="49"/>
        <end position="84"/>
    </location>
</feature>
<proteinExistence type="predicted"/>
<reference evidence="2" key="1">
    <citation type="journal article" date="2022" name="Plant J.">
        <title>Strategies of tolerance reflected in two North American maple genomes.</title>
        <authorList>
            <person name="McEvoy S.L."/>
            <person name="Sezen U.U."/>
            <person name="Trouern-Trend A."/>
            <person name="McMahon S.M."/>
            <person name="Schaberg P.G."/>
            <person name="Yang J."/>
            <person name="Wegrzyn J.L."/>
            <person name="Swenson N.G."/>
        </authorList>
    </citation>
    <scope>NUCLEOTIDE SEQUENCE</scope>
    <source>
        <strain evidence="2">NS2018</strain>
    </source>
</reference>